<evidence type="ECO:0000313" key="8">
    <source>
        <dbReference type="EMBL" id="WAG63307.1"/>
    </source>
</evidence>
<keyword evidence="4" id="KW-0574">Periplasm</keyword>
<dbReference type="GO" id="GO:0030246">
    <property type="term" value="F:carbohydrate binding"/>
    <property type="evidence" value="ECO:0007669"/>
    <property type="project" value="InterPro"/>
</dbReference>
<evidence type="ECO:0000256" key="5">
    <source>
        <dbReference type="ARBA" id="ARBA00022837"/>
    </source>
</evidence>
<feature type="domain" description="Periplasmic binding protein" evidence="7">
    <location>
        <begin position="42"/>
        <end position="314"/>
    </location>
</feature>
<comment type="subcellular location">
    <subcellularLocation>
        <location evidence="1">Cell envelope</location>
    </subcellularLocation>
</comment>
<dbReference type="Proteomes" id="UP001164733">
    <property type="component" value="Plasmid pCF009-b"/>
</dbReference>
<reference evidence="8" key="1">
    <citation type="submission" date="2021-11" db="EMBL/GenBank/DDBJ databases">
        <title>Clostridia strains as spoilage organisms.</title>
        <authorList>
            <person name="Wambui J."/>
            <person name="Stevens M.J.A."/>
            <person name="Stephan R."/>
        </authorList>
    </citation>
    <scope>NUCLEOTIDE SEQUENCE</scope>
    <source>
        <strain evidence="8">CF009</strain>
        <plasmid evidence="8">pCF009-b</plasmid>
    </source>
</reference>
<keyword evidence="3" id="KW-0732">Signal</keyword>
<dbReference type="PANTHER" id="PTHR30036">
    <property type="entry name" value="D-XYLOSE-BINDING PERIPLASMIC PROTEIN"/>
    <property type="match status" value="1"/>
</dbReference>
<keyword evidence="2" id="KW-0813">Transport</keyword>
<evidence type="ECO:0000259" key="7">
    <source>
        <dbReference type="Pfam" id="PF13407"/>
    </source>
</evidence>
<protein>
    <submittedName>
        <fullName evidence="8">Galactose/glucose ABC transporter substrate-binding protein MglB</fullName>
    </submittedName>
</protein>
<proteinExistence type="predicted"/>
<name>A0AA47I827_9CLOT</name>
<feature type="transmembrane region" description="Helical" evidence="6">
    <location>
        <begin position="7"/>
        <end position="25"/>
    </location>
</feature>
<keyword evidence="6" id="KW-1133">Transmembrane helix</keyword>
<geneLocation type="plasmid" evidence="8 9">
    <name>pCF009-b</name>
</geneLocation>
<evidence type="ECO:0000256" key="2">
    <source>
        <dbReference type="ARBA" id="ARBA00022448"/>
    </source>
</evidence>
<keyword evidence="8" id="KW-0614">Plasmid</keyword>
<dbReference type="InterPro" id="IPR044085">
    <property type="entry name" value="MglB-like_PBP1"/>
</dbReference>
<keyword evidence="6" id="KW-0812">Transmembrane</keyword>
<dbReference type="RefSeq" id="WP_216126889.1">
    <property type="nucleotide sequence ID" value="NZ_CP086241.1"/>
</dbReference>
<keyword evidence="6" id="KW-0472">Membrane</keyword>
<dbReference type="GO" id="GO:0030288">
    <property type="term" value="C:outer membrane-bounded periplasmic space"/>
    <property type="evidence" value="ECO:0007669"/>
    <property type="project" value="TreeGrafter"/>
</dbReference>
<gene>
    <name evidence="8" type="primary">mglB</name>
    <name evidence="8" type="ORF">LL038_25235</name>
</gene>
<keyword evidence="5" id="KW-0106">Calcium</keyword>
<dbReference type="InterPro" id="IPR025997">
    <property type="entry name" value="SBP_2_dom"/>
</dbReference>
<dbReference type="EMBL" id="CP086241">
    <property type="protein sequence ID" value="WAG63307.1"/>
    <property type="molecule type" value="Genomic_DNA"/>
</dbReference>
<organism evidence="8 9">
    <name type="scientific">Clostridium estertheticum</name>
    <dbReference type="NCBI Taxonomy" id="238834"/>
    <lineage>
        <taxon>Bacteria</taxon>
        <taxon>Bacillati</taxon>
        <taxon>Bacillota</taxon>
        <taxon>Clostridia</taxon>
        <taxon>Eubacteriales</taxon>
        <taxon>Clostridiaceae</taxon>
        <taxon>Clostridium</taxon>
    </lineage>
</organism>
<dbReference type="PANTHER" id="PTHR30036:SF2">
    <property type="entry name" value="D-GALACTOSE_METHYL-GALACTOSIDE BINDING PERIPLASMIC PROTEIN MGLB"/>
    <property type="match status" value="1"/>
</dbReference>
<evidence type="ECO:0000256" key="6">
    <source>
        <dbReference type="SAM" id="Phobius"/>
    </source>
</evidence>
<evidence type="ECO:0000256" key="1">
    <source>
        <dbReference type="ARBA" id="ARBA00004196"/>
    </source>
</evidence>
<dbReference type="Pfam" id="PF13407">
    <property type="entry name" value="Peripla_BP_4"/>
    <property type="match status" value="1"/>
</dbReference>
<evidence type="ECO:0000256" key="3">
    <source>
        <dbReference type="ARBA" id="ARBA00022729"/>
    </source>
</evidence>
<evidence type="ECO:0000313" key="9">
    <source>
        <dbReference type="Proteomes" id="UP001164733"/>
    </source>
</evidence>
<evidence type="ECO:0000256" key="4">
    <source>
        <dbReference type="ARBA" id="ARBA00022764"/>
    </source>
</evidence>
<sequence length="350" mass="38922">MKNIKKNIIVFIIISVVFIFIWYIYNNASSKVGYKTGLPKVGAVIYKYDDEFMSYILNSMEDEAYGKVALNVNDSQNDQNIQLRQVDEMISNGVRAIAINLVDPKAAQIVINKAKAWDLPVIFFNKEPETSVLNSYNKAWFVGTDSKEAGILQGKMIVDLWNQNKSKWDKNHDGKLSYVLLKGEPGHPDAEARSKYALDEIKKAGIPVEKLDEATAMWDAEKAKDKMDAWTSKFNNKIEFVISNNDVMALGAIDSLEKAGYLSGNKFIPVVGIDAIPAAIKKIKEGKLVGTVLNDANSQGKAIIDLVTNAAKGKSIFSGTSWRGNSDKSVRIHYVIIIKDNVDEAEQAYK</sequence>
<accession>A0AA47I827</accession>
<dbReference type="CDD" id="cd01539">
    <property type="entry name" value="PBP1_GGBP"/>
    <property type="match status" value="1"/>
</dbReference>
<dbReference type="InterPro" id="IPR050555">
    <property type="entry name" value="Bact_Solute-Bind_Prot2"/>
</dbReference>
<dbReference type="AlphaFoldDB" id="A0AA47I827"/>